<gene>
    <name evidence="1" type="ORF">E1212_15345</name>
</gene>
<comment type="caution">
    <text evidence="1">The sequence shown here is derived from an EMBL/GenBank/DDBJ whole genome shotgun (WGS) entry which is preliminary data.</text>
</comment>
<reference evidence="1 2" key="1">
    <citation type="submission" date="2019-02" db="EMBL/GenBank/DDBJ databases">
        <title>Draft genome sequences of novel Actinobacteria.</title>
        <authorList>
            <person name="Sahin N."/>
            <person name="Ay H."/>
            <person name="Saygin H."/>
        </authorList>
    </citation>
    <scope>NUCLEOTIDE SEQUENCE [LARGE SCALE GENOMIC DNA]</scope>
    <source>
        <strain evidence="1 2">KC603</strain>
    </source>
</reference>
<name>A0A4V6PB34_9ACTN</name>
<dbReference type="EMBL" id="SMKL01000031">
    <property type="protein sequence ID" value="TDC50405.1"/>
    <property type="molecule type" value="Genomic_DNA"/>
</dbReference>
<keyword evidence="2" id="KW-1185">Reference proteome</keyword>
<evidence type="ECO:0000313" key="2">
    <source>
        <dbReference type="Proteomes" id="UP000295621"/>
    </source>
</evidence>
<dbReference type="Proteomes" id="UP000295621">
    <property type="component" value="Unassembled WGS sequence"/>
</dbReference>
<protein>
    <submittedName>
        <fullName evidence="1">Uncharacterized protein</fullName>
    </submittedName>
</protein>
<dbReference type="AlphaFoldDB" id="A0A4V6PB34"/>
<organism evidence="1 2">
    <name type="scientific">Jiangella ureilytica</name>
    <dbReference type="NCBI Taxonomy" id="2530374"/>
    <lineage>
        <taxon>Bacteria</taxon>
        <taxon>Bacillati</taxon>
        <taxon>Actinomycetota</taxon>
        <taxon>Actinomycetes</taxon>
        <taxon>Jiangellales</taxon>
        <taxon>Jiangellaceae</taxon>
        <taxon>Jiangella</taxon>
    </lineage>
</organism>
<dbReference type="RefSeq" id="WP_131983939.1">
    <property type="nucleotide sequence ID" value="NZ_SMKL01000031.1"/>
</dbReference>
<accession>A0A4V6PB34</accession>
<proteinExistence type="predicted"/>
<sequence length="180" mass="18844">MTKRMFTLAIDRIPTETELRGIDRAVVESAGLAWASLSDGRFLAHVRAESPQEARRVVESLGLGLRVLDDGALAPKVGTVGLAVRDLEQAFDRMVLVLAEARAAGHGDEALSAVLGADGEPVIVARKHLATLSEAAETVLPGGPKHPAVGAAVVALRAVGHSAAERRPDSHTVENDATQL</sequence>
<evidence type="ECO:0000313" key="1">
    <source>
        <dbReference type="EMBL" id="TDC50405.1"/>
    </source>
</evidence>